<keyword evidence="6" id="KW-0067">ATP-binding</keyword>
<dbReference type="GO" id="GO:0005737">
    <property type="term" value="C:cytoplasm"/>
    <property type="evidence" value="ECO:0007669"/>
    <property type="project" value="InterPro"/>
</dbReference>
<dbReference type="FunFam" id="3.30.980.10:FF:000004">
    <property type="entry name" value="Alanine--tRNA ligase, cytoplasmic"/>
    <property type="match status" value="1"/>
</dbReference>
<evidence type="ECO:0000256" key="6">
    <source>
        <dbReference type="ARBA" id="ARBA00022840"/>
    </source>
</evidence>
<evidence type="ECO:0000313" key="14">
    <source>
        <dbReference type="Proteomes" id="UP000824135"/>
    </source>
</evidence>
<dbReference type="InterPro" id="IPR050058">
    <property type="entry name" value="Ala-tRNA_ligase"/>
</dbReference>
<evidence type="ECO:0000256" key="8">
    <source>
        <dbReference type="ARBA" id="ARBA00022917"/>
    </source>
</evidence>
<dbReference type="PROSITE" id="PS50860">
    <property type="entry name" value="AA_TRNA_LIGASE_II_ALA"/>
    <property type="match status" value="1"/>
</dbReference>
<dbReference type="GO" id="GO:0000049">
    <property type="term" value="F:tRNA binding"/>
    <property type="evidence" value="ECO:0007669"/>
    <property type="project" value="UniProtKB-KW"/>
</dbReference>
<keyword evidence="8" id="KW-0648">Protein biosynthesis</keyword>
<evidence type="ECO:0000256" key="9">
    <source>
        <dbReference type="ARBA" id="ARBA00023146"/>
    </source>
</evidence>
<dbReference type="Pfam" id="PF01411">
    <property type="entry name" value="tRNA-synt_2c"/>
    <property type="match status" value="1"/>
</dbReference>
<dbReference type="InterPro" id="IPR018164">
    <property type="entry name" value="Ala-tRNA-synth_IIc_N"/>
</dbReference>
<evidence type="ECO:0000256" key="1">
    <source>
        <dbReference type="ARBA" id="ARBA00008226"/>
    </source>
</evidence>
<dbReference type="EMBL" id="DXCO01000039">
    <property type="protein sequence ID" value="HIY78660.1"/>
    <property type="molecule type" value="Genomic_DNA"/>
</dbReference>
<dbReference type="GO" id="GO:0005524">
    <property type="term" value="F:ATP binding"/>
    <property type="evidence" value="ECO:0007669"/>
    <property type="project" value="UniProtKB-KW"/>
</dbReference>
<reference evidence="13" key="2">
    <citation type="submission" date="2021-04" db="EMBL/GenBank/DDBJ databases">
        <authorList>
            <person name="Gilroy R."/>
        </authorList>
    </citation>
    <scope>NUCLEOTIDE SEQUENCE</scope>
    <source>
        <strain evidence="13">CHK199-9574</strain>
    </source>
</reference>
<dbReference type="InterPro" id="IPR018165">
    <property type="entry name" value="Ala-tRNA-synth_IIc_core"/>
</dbReference>
<dbReference type="AlphaFoldDB" id="A0A9D2CGL5"/>
<dbReference type="EC" id="6.1.1.7" evidence="2"/>
<dbReference type="GO" id="GO:0016740">
    <property type="term" value="F:transferase activity"/>
    <property type="evidence" value="ECO:0007669"/>
    <property type="project" value="UniProtKB-ARBA"/>
</dbReference>
<dbReference type="SUPFAM" id="SSF101353">
    <property type="entry name" value="Putative anticodon-binding domain of alanyl-tRNA synthetase (AlaRS)"/>
    <property type="match status" value="1"/>
</dbReference>
<proteinExistence type="inferred from homology"/>
<keyword evidence="4 13" id="KW-0436">Ligase</keyword>
<comment type="function">
    <text evidence="10">Catalyzes the attachment of alanine to tRNA(Ala) in a two-step reaction: alanine is first activated by ATP to form Ala-AMP and then transferred to the acceptor end of tRNA(Ala). Also edits incorrectly charged Ser-tRNA(Ala) and Gly-tRNA(Ala) via its editing domain.</text>
</comment>
<organism evidence="13 14">
    <name type="scientific">Candidatus Borkfalkia excrementavium</name>
    <dbReference type="NCBI Taxonomy" id="2838505"/>
    <lineage>
        <taxon>Bacteria</taxon>
        <taxon>Bacillati</taxon>
        <taxon>Bacillota</taxon>
        <taxon>Clostridia</taxon>
        <taxon>Christensenellales</taxon>
        <taxon>Christensenellaceae</taxon>
        <taxon>Candidatus Borkfalkia</taxon>
    </lineage>
</organism>
<dbReference type="PRINTS" id="PR00980">
    <property type="entry name" value="TRNASYNTHALA"/>
</dbReference>
<dbReference type="InterPro" id="IPR018163">
    <property type="entry name" value="Thr/Ala-tRNA-synth_IIc_edit"/>
</dbReference>
<evidence type="ECO:0000256" key="5">
    <source>
        <dbReference type="ARBA" id="ARBA00022741"/>
    </source>
</evidence>
<dbReference type="InterPro" id="IPR045864">
    <property type="entry name" value="aa-tRNA-synth_II/BPL/LPL"/>
</dbReference>
<dbReference type="Pfam" id="PF07973">
    <property type="entry name" value="tRNA_SAD"/>
    <property type="match status" value="1"/>
</dbReference>
<accession>A0A9D2CGL5</accession>
<comment type="similarity">
    <text evidence="1">Belongs to the class-II aminoacyl-tRNA synthetase family.</text>
</comment>
<comment type="catalytic activity">
    <reaction evidence="11">
        <text>tRNA(Ala) + L-alanine + ATP = L-alanyl-tRNA(Ala) + AMP + diphosphate</text>
        <dbReference type="Rhea" id="RHEA:12540"/>
        <dbReference type="Rhea" id="RHEA-COMP:9657"/>
        <dbReference type="Rhea" id="RHEA-COMP:9923"/>
        <dbReference type="ChEBI" id="CHEBI:30616"/>
        <dbReference type="ChEBI" id="CHEBI:33019"/>
        <dbReference type="ChEBI" id="CHEBI:57972"/>
        <dbReference type="ChEBI" id="CHEBI:78442"/>
        <dbReference type="ChEBI" id="CHEBI:78497"/>
        <dbReference type="ChEBI" id="CHEBI:456215"/>
        <dbReference type="EC" id="6.1.1.7"/>
    </reaction>
</comment>
<dbReference type="Gene3D" id="3.30.54.20">
    <property type="match status" value="1"/>
</dbReference>
<dbReference type="GO" id="GO:0004813">
    <property type="term" value="F:alanine-tRNA ligase activity"/>
    <property type="evidence" value="ECO:0007669"/>
    <property type="project" value="UniProtKB-EC"/>
</dbReference>
<dbReference type="InterPro" id="IPR012947">
    <property type="entry name" value="tRNA_SAD"/>
</dbReference>
<gene>
    <name evidence="13" type="ORF">H9728_06410</name>
</gene>
<dbReference type="PANTHER" id="PTHR11777">
    <property type="entry name" value="ALANYL-TRNA SYNTHETASE"/>
    <property type="match status" value="1"/>
</dbReference>
<feature type="domain" description="Alanyl-transfer RNA synthetases family profile" evidence="12">
    <location>
        <begin position="2"/>
        <end position="614"/>
    </location>
</feature>
<keyword evidence="9" id="KW-0030">Aminoacyl-tRNA synthetase</keyword>
<evidence type="ECO:0000313" key="13">
    <source>
        <dbReference type="EMBL" id="HIY78660.1"/>
    </source>
</evidence>
<evidence type="ECO:0000256" key="2">
    <source>
        <dbReference type="ARBA" id="ARBA00013168"/>
    </source>
</evidence>
<evidence type="ECO:0000256" key="4">
    <source>
        <dbReference type="ARBA" id="ARBA00022598"/>
    </source>
</evidence>
<dbReference type="SUPFAM" id="SSF55681">
    <property type="entry name" value="Class II aaRS and biotin synthetases"/>
    <property type="match status" value="1"/>
</dbReference>
<name>A0A9D2CGL5_9FIRM</name>
<dbReference type="GO" id="GO:0140096">
    <property type="term" value="F:catalytic activity, acting on a protein"/>
    <property type="evidence" value="ECO:0007669"/>
    <property type="project" value="UniProtKB-ARBA"/>
</dbReference>
<evidence type="ECO:0000256" key="11">
    <source>
        <dbReference type="ARBA" id="ARBA00048300"/>
    </source>
</evidence>
<dbReference type="SMART" id="SM00863">
    <property type="entry name" value="tRNA_SAD"/>
    <property type="match status" value="1"/>
</dbReference>
<reference evidence="13" key="1">
    <citation type="journal article" date="2021" name="PeerJ">
        <title>Extensive microbial diversity within the chicken gut microbiome revealed by metagenomics and culture.</title>
        <authorList>
            <person name="Gilroy R."/>
            <person name="Ravi A."/>
            <person name="Getino M."/>
            <person name="Pursley I."/>
            <person name="Horton D.L."/>
            <person name="Alikhan N.F."/>
            <person name="Baker D."/>
            <person name="Gharbi K."/>
            <person name="Hall N."/>
            <person name="Watson M."/>
            <person name="Adriaenssens E.M."/>
            <person name="Foster-Nyarko E."/>
            <person name="Jarju S."/>
            <person name="Secka A."/>
            <person name="Antonio M."/>
            <person name="Oren A."/>
            <person name="Chaudhuri R.R."/>
            <person name="La Ragione R."/>
            <person name="Hildebrand F."/>
            <person name="Pallen M.J."/>
        </authorList>
    </citation>
    <scope>NUCLEOTIDE SEQUENCE</scope>
    <source>
        <strain evidence="13">CHK199-9574</strain>
    </source>
</reference>
<evidence type="ECO:0000256" key="3">
    <source>
        <dbReference type="ARBA" id="ARBA00022555"/>
    </source>
</evidence>
<keyword evidence="3" id="KW-0820">tRNA-binding</keyword>
<dbReference type="Gene3D" id="3.30.980.10">
    <property type="entry name" value="Threonyl-trna Synthetase, Chain A, domain 2"/>
    <property type="match status" value="1"/>
</dbReference>
<evidence type="ECO:0000256" key="10">
    <source>
        <dbReference type="ARBA" id="ARBA00024779"/>
    </source>
</evidence>
<evidence type="ECO:0000256" key="7">
    <source>
        <dbReference type="ARBA" id="ARBA00022884"/>
    </source>
</evidence>
<comment type="caution">
    <text evidence="13">The sequence shown here is derived from an EMBL/GenBank/DDBJ whole genome shotgun (WGS) entry which is preliminary data.</text>
</comment>
<dbReference type="InterPro" id="IPR018162">
    <property type="entry name" value="Ala-tRNA-ligase_IIc_anticod-bd"/>
</dbReference>
<dbReference type="Gene3D" id="3.30.930.10">
    <property type="entry name" value="Bira Bifunctional Protein, Domain 2"/>
    <property type="match status" value="1"/>
</dbReference>
<sequence>MITSKQLRDKWLSFYEGKGHVNIGAVSLIGDGTTGVMFNVAGMQPLMPYLLGKPHPAGKRLCNVQGCVRTVDIDSVGDSTHFTFFEMMGNWSLGDYFKKEKTAWTFELLTKEFGLDKDKICSTVFAGNESAPRDDETAELLVSLGIKRENIFYLDKSNNWWELEGTVGTPCGPDNEWFYPLTDEECGRKPCDINCPCGRYVEIGNDVYMQYKKTETGYVPLENKNVDTGFGLDRMLAFLNGLTDGYKTDLFSGAIAHLEKVSGKRYDDGGDARKAMRIIADHTRTAVMLIGDVNGILPSNTGAGYILRRLMRRAIRYCKALEIDSAELLNVAKIFIEDVYGEAYPLLPQKEEYILSEIARETERFEATLEKGMKEFEKTVAGIERKNEFMAKQDPAYVKETAIGGKQAFRLYDTYGFPLELTEELAAERGYTVDAAGFELAFKEHQEKSHAVAEGQFKGGLSDTSVATTRLHTATHLLNAALKQVLSPDVNQKGSNITPERLRFDFNFSRPMTEEEIRAVEDLVNEKIGEDIPVVFEEMPYDRAREEGIVGVFDNKYGDVVKTYSIGTFSREMCGGPHAERTGELGHFRIVKEQSSSSGVRRIKAVLEDAGTKN</sequence>
<dbReference type="InterPro" id="IPR002318">
    <property type="entry name" value="Ala-tRNA-lgiase_IIc"/>
</dbReference>
<evidence type="ECO:0000259" key="12">
    <source>
        <dbReference type="PROSITE" id="PS50860"/>
    </source>
</evidence>
<dbReference type="GO" id="GO:0002161">
    <property type="term" value="F:aminoacyl-tRNA deacylase activity"/>
    <property type="evidence" value="ECO:0007669"/>
    <property type="project" value="TreeGrafter"/>
</dbReference>
<keyword evidence="5" id="KW-0547">Nucleotide-binding</keyword>
<dbReference type="GO" id="GO:0006419">
    <property type="term" value="P:alanyl-tRNA aminoacylation"/>
    <property type="evidence" value="ECO:0007669"/>
    <property type="project" value="InterPro"/>
</dbReference>
<dbReference type="Proteomes" id="UP000824135">
    <property type="component" value="Unassembled WGS sequence"/>
</dbReference>
<protein>
    <recommendedName>
        <fullName evidence="2">alanine--tRNA ligase</fullName>
        <ecNumber evidence="2">6.1.1.7</ecNumber>
    </recommendedName>
</protein>
<dbReference type="PANTHER" id="PTHR11777:SF9">
    <property type="entry name" value="ALANINE--TRNA LIGASE, CYTOPLASMIC"/>
    <property type="match status" value="1"/>
</dbReference>
<dbReference type="NCBIfam" id="NF002436">
    <property type="entry name" value="PRK01584.1"/>
    <property type="match status" value="1"/>
</dbReference>
<dbReference type="CDD" id="cd00673">
    <property type="entry name" value="AlaRS_core"/>
    <property type="match status" value="1"/>
</dbReference>
<keyword evidence="7" id="KW-0694">RNA-binding</keyword>
<dbReference type="SUPFAM" id="SSF55186">
    <property type="entry name" value="ThrRS/AlaRS common domain"/>
    <property type="match status" value="1"/>
</dbReference>